<dbReference type="SUPFAM" id="SSF51391">
    <property type="entry name" value="Thiamin phosphate synthase"/>
    <property type="match status" value="1"/>
</dbReference>
<dbReference type="Proteomes" id="UP001168694">
    <property type="component" value="Unassembled WGS sequence"/>
</dbReference>
<protein>
    <recommendedName>
        <fullName evidence="9">Thiamine-phosphate synthase</fullName>
        <shortName evidence="9">TP synthase</shortName>
        <shortName evidence="9">TPS</shortName>
        <ecNumber evidence="9">2.5.1.3</ecNumber>
    </recommendedName>
    <alternativeName>
        <fullName evidence="9">Thiamine-phosphate pyrophosphorylase</fullName>
        <shortName evidence="9">TMP pyrophosphorylase</shortName>
        <shortName evidence="9">TMP-PPase</shortName>
    </alternativeName>
</protein>
<dbReference type="GO" id="GO:0004789">
    <property type="term" value="F:thiamine-phosphate diphosphorylase activity"/>
    <property type="evidence" value="ECO:0007669"/>
    <property type="project" value="UniProtKB-EC"/>
</dbReference>
<comment type="catalytic activity">
    <reaction evidence="6 9 10">
        <text>4-methyl-5-(2-phosphooxyethyl)-thiazole + 4-amino-2-methyl-5-(diphosphooxymethyl)pyrimidine + H(+) = thiamine phosphate + diphosphate</text>
        <dbReference type="Rhea" id="RHEA:22328"/>
        <dbReference type="ChEBI" id="CHEBI:15378"/>
        <dbReference type="ChEBI" id="CHEBI:33019"/>
        <dbReference type="ChEBI" id="CHEBI:37575"/>
        <dbReference type="ChEBI" id="CHEBI:57841"/>
        <dbReference type="ChEBI" id="CHEBI:58296"/>
        <dbReference type="EC" id="2.5.1.3"/>
    </reaction>
</comment>
<evidence type="ECO:0000313" key="14">
    <source>
        <dbReference type="Proteomes" id="UP001168694"/>
    </source>
</evidence>
<feature type="binding site" evidence="9">
    <location>
        <position position="163"/>
    </location>
    <ligand>
        <name>2-[(2R,5Z)-2-carboxy-4-methylthiazol-5(2H)-ylidene]ethyl phosphate</name>
        <dbReference type="ChEBI" id="CHEBI:62899"/>
    </ligand>
</feature>
<keyword evidence="2 9" id="KW-0808">Transferase</keyword>
<comment type="catalytic activity">
    <reaction evidence="7 9 10">
        <text>2-(2-carboxy-4-methylthiazol-5-yl)ethyl phosphate + 4-amino-2-methyl-5-(diphosphooxymethyl)pyrimidine + 2 H(+) = thiamine phosphate + CO2 + diphosphate</text>
        <dbReference type="Rhea" id="RHEA:47848"/>
        <dbReference type="ChEBI" id="CHEBI:15378"/>
        <dbReference type="ChEBI" id="CHEBI:16526"/>
        <dbReference type="ChEBI" id="CHEBI:33019"/>
        <dbReference type="ChEBI" id="CHEBI:37575"/>
        <dbReference type="ChEBI" id="CHEBI:57841"/>
        <dbReference type="ChEBI" id="CHEBI:62890"/>
        <dbReference type="EC" id="2.5.1.3"/>
    </reaction>
</comment>
<evidence type="ECO:0000256" key="8">
    <source>
        <dbReference type="ARBA" id="ARBA00047883"/>
    </source>
</evidence>
<evidence type="ECO:0000256" key="2">
    <source>
        <dbReference type="ARBA" id="ARBA00022679"/>
    </source>
</evidence>
<dbReference type="InterPro" id="IPR034291">
    <property type="entry name" value="TMP_synthase"/>
</dbReference>
<evidence type="ECO:0000259" key="12">
    <source>
        <dbReference type="Pfam" id="PF02581"/>
    </source>
</evidence>
<proteinExistence type="inferred from homology"/>
<dbReference type="EMBL" id="JAUHLN010000002">
    <property type="protein sequence ID" value="MDN4073854.1"/>
    <property type="molecule type" value="Genomic_DNA"/>
</dbReference>
<keyword evidence="14" id="KW-1185">Reference proteome</keyword>
<keyword evidence="4 9" id="KW-0460">Magnesium</keyword>
<feature type="binding site" evidence="9">
    <location>
        <begin position="131"/>
        <end position="133"/>
    </location>
    <ligand>
        <name>2-[(2R,5Z)-2-carboxy-4-methylthiazol-5(2H)-ylidene]ethyl phosphate</name>
        <dbReference type="ChEBI" id="CHEBI:62899"/>
    </ligand>
</feature>
<evidence type="ECO:0000256" key="9">
    <source>
        <dbReference type="HAMAP-Rule" id="MF_00097"/>
    </source>
</evidence>
<evidence type="ECO:0000256" key="3">
    <source>
        <dbReference type="ARBA" id="ARBA00022723"/>
    </source>
</evidence>
<dbReference type="Gene3D" id="3.20.20.70">
    <property type="entry name" value="Aldolase class I"/>
    <property type="match status" value="1"/>
</dbReference>
<accession>A0ABT8E7J1</accession>
<evidence type="ECO:0000256" key="5">
    <source>
        <dbReference type="ARBA" id="ARBA00022977"/>
    </source>
</evidence>
<feature type="domain" description="Thiamine phosphate synthase/TenI" evidence="12">
    <location>
        <begin position="3"/>
        <end position="186"/>
    </location>
</feature>
<organism evidence="13 14">
    <name type="scientific">Fictibacillus terranigra</name>
    <dbReference type="NCBI Taxonomy" id="3058424"/>
    <lineage>
        <taxon>Bacteria</taxon>
        <taxon>Bacillati</taxon>
        <taxon>Bacillota</taxon>
        <taxon>Bacilli</taxon>
        <taxon>Bacillales</taxon>
        <taxon>Fictibacillaceae</taxon>
        <taxon>Fictibacillus</taxon>
    </lineage>
</organism>
<dbReference type="EC" id="2.5.1.3" evidence="9"/>
<sequence length="212" mass="23068">MKVYFIMGSLNCKEAPELVLEKALKGGVTLFQYREKGEGCLSSADKKALALQLQKICRKNHVPFIVNDDLDLMISLNADGLHVGQEDGDIREIRRRIPDKILGVSVHNAEEAQTAVQIGADYLGVGPIYATSTKLDTRDVMGFSVVKELRAKGITAPIVGIGGIKEENAFDVVEAGADGVSVITAISHHEDPERAARGLLQQVEEAYKERLV</sequence>
<feature type="binding site" evidence="9">
    <location>
        <position position="67"/>
    </location>
    <ligand>
        <name>4-amino-2-methyl-5-(diphosphooxymethyl)pyrimidine</name>
        <dbReference type="ChEBI" id="CHEBI:57841"/>
    </ligand>
</feature>
<comment type="function">
    <text evidence="9">Condenses 4-methyl-5-(beta-hydroxyethyl)thiazole monophosphate (THZ-P) and 2-methyl-4-amino-5-hydroxymethyl pyrimidine pyrophosphate (HMP-PP) to form thiamine monophosphate (TMP).</text>
</comment>
<keyword evidence="5 9" id="KW-0784">Thiamine biosynthesis</keyword>
<evidence type="ECO:0000256" key="1">
    <source>
        <dbReference type="ARBA" id="ARBA00005165"/>
    </source>
</evidence>
<comment type="similarity">
    <text evidence="9 10">Belongs to the thiamine-phosphate synthase family.</text>
</comment>
<dbReference type="CDD" id="cd00564">
    <property type="entry name" value="TMP_TenI"/>
    <property type="match status" value="1"/>
</dbReference>
<evidence type="ECO:0000256" key="11">
    <source>
        <dbReference type="RuleBase" id="RU004253"/>
    </source>
</evidence>
<dbReference type="PANTHER" id="PTHR20857:SF15">
    <property type="entry name" value="THIAMINE-PHOSPHATE SYNTHASE"/>
    <property type="match status" value="1"/>
</dbReference>
<dbReference type="RefSeq" id="WP_290400440.1">
    <property type="nucleotide sequence ID" value="NZ_JAUHLN010000002.1"/>
</dbReference>
<feature type="binding site" evidence="9">
    <location>
        <position position="105"/>
    </location>
    <ligand>
        <name>4-amino-2-methyl-5-(diphosphooxymethyl)pyrimidine</name>
        <dbReference type="ChEBI" id="CHEBI:57841"/>
    </ligand>
</feature>
<comment type="catalytic activity">
    <reaction evidence="8 9 10">
        <text>2-[(2R,5Z)-2-carboxy-4-methylthiazol-5(2H)-ylidene]ethyl phosphate + 4-amino-2-methyl-5-(diphosphooxymethyl)pyrimidine + 2 H(+) = thiamine phosphate + CO2 + diphosphate</text>
        <dbReference type="Rhea" id="RHEA:47844"/>
        <dbReference type="ChEBI" id="CHEBI:15378"/>
        <dbReference type="ChEBI" id="CHEBI:16526"/>
        <dbReference type="ChEBI" id="CHEBI:33019"/>
        <dbReference type="ChEBI" id="CHEBI:37575"/>
        <dbReference type="ChEBI" id="CHEBI:57841"/>
        <dbReference type="ChEBI" id="CHEBI:62899"/>
        <dbReference type="EC" id="2.5.1.3"/>
    </reaction>
</comment>
<dbReference type="NCBIfam" id="TIGR00693">
    <property type="entry name" value="thiE"/>
    <property type="match status" value="1"/>
</dbReference>
<reference evidence="13" key="1">
    <citation type="submission" date="2023-06" db="EMBL/GenBank/DDBJ databases">
        <title>Draft Genome Sequences of Representative Paenibacillus Polymyxa, Bacillus cereus, Fictibacillus sp., and Brevibacillus agri Strains Isolated from Amazonian Dark Earth.</title>
        <authorList>
            <person name="Pellegrinetti T.A."/>
            <person name="Cunha I.C.M."/>
            <person name="Chaves M.G."/>
            <person name="Freitas A.S."/>
            <person name="Silva A.V.R."/>
            <person name="Tsai S.M."/>
            <person name="Mendes L.W."/>
        </authorList>
    </citation>
    <scope>NUCLEOTIDE SEQUENCE</scope>
    <source>
        <strain evidence="13">CENA-BCM004</strain>
    </source>
</reference>
<evidence type="ECO:0000256" key="4">
    <source>
        <dbReference type="ARBA" id="ARBA00022842"/>
    </source>
</evidence>
<dbReference type="HAMAP" id="MF_00097">
    <property type="entry name" value="TMP_synthase"/>
    <property type="match status" value="1"/>
</dbReference>
<dbReference type="PANTHER" id="PTHR20857">
    <property type="entry name" value="THIAMINE-PHOSPHATE PYROPHOSPHORYLASE"/>
    <property type="match status" value="1"/>
</dbReference>
<feature type="binding site" evidence="9">
    <location>
        <position position="134"/>
    </location>
    <ligand>
        <name>4-amino-2-methyl-5-(diphosphooxymethyl)pyrimidine</name>
        <dbReference type="ChEBI" id="CHEBI:57841"/>
    </ligand>
</feature>
<feature type="binding site" evidence="9">
    <location>
        <begin position="183"/>
        <end position="184"/>
    </location>
    <ligand>
        <name>2-[(2R,5Z)-2-carboxy-4-methylthiazol-5(2H)-ylidene]ethyl phosphate</name>
        <dbReference type="ChEBI" id="CHEBI:62899"/>
    </ligand>
</feature>
<feature type="binding site" evidence="9">
    <location>
        <begin position="32"/>
        <end position="36"/>
    </location>
    <ligand>
        <name>4-amino-2-methyl-5-(diphosphooxymethyl)pyrimidine</name>
        <dbReference type="ChEBI" id="CHEBI:57841"/>
    </ligand>
</feature>
<keyword evidence="3 9" id="KW-0479">Metal-binding</keyword>
<dbReference type="Pfam" id="PF02581">
    <property type="entry name" value="TMP-TENI"/>
    <property type="match status" value="1"/>
</dbReference>
<dbReference type="InterPro" id="IPR036206">
    <property type="entry name" value="ThiamineP_synth_sf"/>
</dbReference>
<comment type="caution">
    <text evidence="13">The sequence shown here is derived from an EMBL/GenBank/DDBJ whole genome shotgun (WGS) entry which is preliminary data.</text>
</comment>
<gene>
    <name evidence="9 13" type="primary">thiE</name>
    <name evidence="13" type="ORF">QYF49_12650</name>
</gene>
<comment type="pathway">
    <text evidence="1 9 11">Cofactor biosynthesis; thiamine diphosphate biosynthesis; thiamine phosphate from 4-amino-2-methyl-5-diphosphomethylpyrimidine and 4-methyl-5-(2-phosphoethyl)-thiazole: step 1/1.</text>
</comment>
<evidence type="ECO:0000256" key="7">
    <source>
        <dbReference type="ARBA" id="ARBA00047851"/>
    </source>
</evidence>
<dbReference type="InterPro" id="IPR022998">
    <property type="entry name" value="ThiamineP_synth_TenI"/>
</dbReference>
<evidence type="ECO:0000256" key="6">
    <source>
        <dbReference type="ARBA" id="ARBA00047334"/>
    </source>
</evidence>
<name>A0ABT8E7J1_9BACL</name>
<evidence type="ECO:0000313" key="13">
    <source>
        <dbReference type="EMBL" id="MDN4073854.1"/>
    </source>
</evidence>
<feature type="binding site" evidence="9">
    <location>
        <position position="87"/>
    </location>
    <ligand>
        <name>Mg(2+)</name>
        <dbReference type="ChEBI" id="CHEBI:18420"/>
    </ligand>
</feature>
<comment type="cofactor">
    <cofactor evidence="9">
        <name>Mg(2+)</name>
        <dbReference type="ChEBI" id="CHEBI:18420"/>
    </cofactor>
    <text evidence="9">Binds 1 Mg(2+) ion per subunit.</text>
</comment>
<feature type="binding site" evidence="9">
    <location>
        <position position="68"/>
    </location>
    <ligand>
        <name>Mg(2+)</name>
        <dbReference type="ChEBI" id="CHEBI:18420"/>
    </ligand>
</feature>
<dbReference type="InterPro" id="IPR013785">
    <property type="entry name" value="Aldolase_TIM"/>
</dbReference>
<evidence type="ECO:0000256" key="10">
    <source>
        <dbReference type="RuleBase" id="RU003826"/>
    </source>
</evidence>